<dbReference type="EMBL" id="UOEB01000190">
    <property type="protein sequence ID" value="VAV84924.1"/>
    <property type="molecule type" value="Genomic_DNA"/>
</dbReference>
<organism evidence="1">
    <name type="scientific">hydrothermal vent metagenome</name>
    <dbReference type="NCBI Taxonomy" id="652676"/>
    <lineage>
        <taxon>unclassified sequences</taxon>
        <taxon>metagenomes</taxon>
        <taxon>ecological metagenomes</taxon>
    </lineage>
</organism>
<sequence>STQTDFFKFGSGVSDIFTTPEMLNKNDFAFLNNKEDPRFKILVRAISATAFNQTASNAYYNDLISKCNTVLSLIDQELK</sequence>
<reference evidence="1" key="1">
    <citation type="submission" date="2018-06" db="EMBL/GenBank/DDBJ databases">
        <authorList>
            <person name="Zhirakovskaya E."/>
        </authorList>
    </citation>
    <scope>NUCLEOTIDE SEQUENCE</scope>
</reference>
<dbReference type="AlphaFoldDB" id="A0A3B0QTH7"/>
<gene>
    <name evidence="1" type="ORF">MNBD_BACTEROID02-1532</name>
</gene>
<protein>
    <submittedName>
        <fullName evidence="1">Uncharacterized protein</fullName>
    </submittedName>
</protein>
<accession>A0A3B0QTH7</accession>
<name>A0A3B0QTH7_9ZZZZ</name>
<evidence type="ECO:0000313" key="1">
    <source>
        <dbReference type="EMBL" id="VAV84924.1"/>
    </source>
</evidence>
<feature type="non-terminal residue" evidence="1">
    <location>
        <position position="1"/>
    </location>
</feature>
<proteinExistence type="predicted"/>